<dbReference type="PROSITE" id="PS50893">
    <property type="entry name" value="ABC_TRANSPORTER_2"/>
    <property type="match status" value="1"/>
</dbReference>
<evidence type="ECO:0000313" key="7">
    <source>
        <dbReference type="Proteomes" id="UP000746751"/>
    </source>
</evidence>
<evidence type="ECO:0000313" key="6">
    <source>
        <dbReference type="EMBL" id="HJG30489.1"/>
    </source>
</evidence>
<dbReference type="SMART" id="SM00382">
    <property type="entry name" value="AAA"/>
    <property type="match status" value="1"/>
</dbReference>
<dbReference type="InterPro" id="IPR050086">
    <property type="entry name" value="MetN_ABC_transporter-like"/>
</dbReference>
<reference evidence="6" key="1">
    <citation type="journal article" date="2021" name="PeerJ">
        <title>Extensive microbial diversity within the chicken gut microbiome revealed by metagenomics and culture.</title>
        <authorList>
            <person name="Gilroy R."/>
            <person name="Ravi A."/>
            <person name="Getino M."/>
            <person name="Pursley I."/>
            <person name="Horton D.L."/>
            <person name="Alikhan N.F."/>
            <person name="Baker D."/>
            <person name="Gharbi K."/>
            <person name="Hall N."/>
            <person name="Watson M."/>
            <person name="Adriaenssens E.M."/>
            <person name="Foster-Nyarko E."/>
            <person name="Jarju S."/>
            <person name="Secka A."/>
            <person name="Antonio M."/>
            <person name="Oren A."/>
            <person name="Chaudhuri R.R."/>
            <person name="La Ragione R."/>
            <person name="Hildebrand F."/>
            <person name="Pallen M.J."/>
        </authorList>
    </citation>
    <scope>NUCLEOTIDE SEQUENCE</scope>
    <source>
        <strain evidence="6">ChiGjej2B2-7701</strain>
    </source>
</reference>
<keyword evidence="2" id="KW-0813">Transport</keyword>
<comment type="similarity">
    <text evidence="1">Belongs to the ABC transporter superfamily.</text>
</comment>
<dbReference type="InterPro" id="IPR003593">
    <property type="entry name" value="AAA+_ATPase"/>
</dbReference>
<evidence type="ECO:0000256" key="2">
    <source>
        <dbReference type="ARBA" id="ARBA00022448"/>
    </source>
</evidence>
<dbReference type="InterPro" id="IPR027417">
    <property type="entry name" value="P-loop_NTPase"/>
</dbReference>
<evidence type="ECO:0000256" key="1">
    <source>
        <dbReference type="ARBA" id="ARBA00005417"/>
    </source>
</evidence>
<evidence type="ECO:0000259" key="5">
    <source>
        <dbReference type="PROSITE" id="PS50893"/>
    </source>
</evidence>
<dbReference type="InterPro" id="IPR003439">
    <property type="entry name" value="ABC_transporter-like_ATP-bd"/>
</dbReference>
<gene>
    <name evidence="6" type="ORF">K8U80_03725</name>
</gene>
<dbReference type="Pfam" id="PF00005">
    <property type="entry name" value="ABC_tran"/>
    <property type="match status" value="1"/>
</dbReference>
<dbReference type="Proteomes" id="UP000746751">
    <property type="component" value="Unassembled WGS sequence"/>
</dbReference>
<organism evidence="6 7">
    <name type="scientific">Collinsella ihumii</name>
    <dbReference type="NCBI Taxonomy" id="1720204"/>
    <lineage>
        <taxon>Bacteria</taxon>
        <taxon>Bacillati</taxon>
        <taxon>Actinomycetota</taxon>
        <taxon>Coriobacteriia</taxon>
        <taxon>Coriobacteriales</taxon>
        <taxon>Coriobacteriaceae</taxon>
        <taxon>Collinsella</taxon>
    </lineage>
</organism>
<dbReference type="PANTHER" id="PTHR43166">
    <property type="entry name" value="AMINO ACID IMPORT ATP-BINDING PROTEIN"/>
    <property type="match status" value="1"/>
</dbReference>
<sequence>MRIEIRGLERSFAGRAVLRGVELDDEVTTLAIIGPSGGGKSTLLRIVGGLLEPTAGTVALDGKVVDYRERELEHYRAQLGFVFQQGGLFQHLSARENIALPLRAVHGVAEGEARRRADELLERFGMSVQADARPAELSGGQQQRVAIARAVAPRPRLLLLDEPTSALDPEYTSEVLDILRDLRDEGARFIVVTHEMGFARHACDKVAFLCDGVLKEYGRSEDLFGNPRTPELKRFLGKLLEWSV</sequence>
<keyword evidence="3" id="KW-0547">Nucleotide-binding</keyword>
<proteinExistence type="inferred from homology"/>
<dbReference type="EMBL" id="DYVF01000027">
    <property type="protein sequence ID" value="HJG30489.1"/>
    <property type="molecule type" value="Genomic_DNA"/>
</dbReference>
<dbReference type="GO" id="GO:0005524">
    <property type="term" value="F:ATP binding"/>
    <property type="evidence" value="ECO:0007669"/>
    <property type="project" value="UniProtKB-KW"/>
</dbReference>
<evidence type="ECO:0000256" key="4">
    <source>
        <dbReference type="ARBA" id="ARBA00022840"/>
    </source>
</evidence>
<name>A0A921LR06_9ACTN</name>
<keyword evidence="4 6" id="KW-0067">ATP-binding</keyword>
<dbReference type="PROSITE" id="PS00211">
    <property type="entry name" value="ABC_TRANSPORTER_1"/>
    <property type="match status" value="1"/>
</dbReference>
<protein>
    <submittedName>
        <fullName evidence="6">Amino acid ABC transporter ATP-binding protein</fullName>
    </submittedName>
</protein>
<dbReference type="Gene3D" id="3.40.50.300">
    <property type="entry name" value="P-loop containing nucleotide triphosphate hydrolases"/>
    <property type="match status" value="1"/>
</dbReference>
<dbReference type="GO" id="GO:0016887">
    <property type="term" value="F:ATP hydrolysis activity"/>
    <property type="evidence" value="ECO:0007669"/>
    <property type="project" value="InterPro"/>
</dbReference>
<dbReference type="AlphaFoldDB" id="A0A921LR06"/>
<reference evidence="6" key="2">
    <citation type="submission" date="2021-09" db="EMBL/GenBank/DDBJ databases">
        <authorList>
            <person name="Gilroy R."/>
        </authorList>
    </citation>
    <scope>NUCLEOTIDE SEQUENCE</scope>
    <source>
        <strain evidence="6">ChiGjej2B2-7701</strain>
    </source>
</reference>
<evidence type="ECO:0000256" key="3">
    <source>
        <dbReference type="ARBA" id="ARBA00022741"/>
    </source>
</evidence>
<dbReference type="PANTHER" id="PTHR43166:SF4">
    <property type="entry name" value="PHOSPHONATES IMPORT ATP-BINDING PROTEIN PHNC"/>
    <property type="match status" value="1"/>
</dbReference>
<dbReference type="InterPro" id="IPR017871">
    <property type="entry name" value="ABC_transporter-like_CS"/>
</dbReference>
<accession>A0A921LR06</accession>
<feature type="domain" description="ABC transporter" evidence="5">
    <location>
        <begin position="3"/>
        <end position="236"/>
    </location>
</feature>
<comment type="caution">
    <text evidence="6">The sequence shown here is derived from an EMBL/GenBank/DDBJ whole genome shotgun (WGS) entry which is preliminary data.</text>
</comment>
<dbReference type="SUPFAM" id="SSF52540">
    <property type="entry name" value="P-loop containing nucleoside triphosphate hydrolases"/>
    <property type="match status" value="1"/>
</dbReference>